<dbReference type="Pfam" id="PF00196">
    <property type="entry name" value="GerE"/>
    <property type="match status" value="1"/>
</dbReference>
<proteinExistence type="predicted"/>
<comment type="caution">
    <text evidence="5">The sequence shown here is derived from an EMBL/GenBank/DDBJ whole genome shotgun (WGS) entry which is preliminary data.</text>
</comment>
<evidence type="ECO:0000313" key="5">
    <source>
        <dbReference type="EMBL" id="RQG99550.1"/>
    </source>
</evidence>
<dbReference type="PROSITE" id="PS50043">
    <property type="entry name" value="HTH_LUXR_2"/>
    <property type="match status" value="1"/>
</dbReference>
<dbReference type="PRINTS" id="PR00038">
    <property type="entry name" value="HTHLUXR"/>
</dbReference>
<name>A0A3N6MPN1_9BURK</name>
<dbReference type="InterPro" id="IPR059106">
    <property type="entry name" value="WHD_MalT"/>
</dbReference>
<dbReference type="AlphaFoldDB" id="A0A3N6MPN1"/>
<dbReference type="PANTHER" id="PTHR44688:SF16">
    <property type="entry name" value="DNA-BINDING TRANSCRIPTIONAL ACTIVATOR DEVR_DOSR"/>
    <property type="match status" value="1"/>
</dbReference>
<keyword evidence="1" id="KW-0805">Transcription regulation</keyword>
<dbReference type="Gene3D" id="1.10.10.10">
    <property type="entry name" value="Winged helix-like DNA-binding domain superfamily/Winged helix DNA-binding domain"/>
    <property type="match status" value="1"/>
</dbReference>
<dbReference type="InterPro" id="IPR027417">
    <property type="entry name" value="P-loop_NTPase"/>
</dbReference>
<accession>A0A3N6MPN1</accession>
<keyword evidence="6" id="KW-1185">Reference proteome</keyword>
<dbReference type="SUPFAM" id="SSF46894">
    <property type="entry name" value="C-terminal effector domain of the bipartite response regulators"/>
    <property type="match status" value="1"/>
</dbReference>
<evidence type="ECO:0000256" key="2">
    <source>
        <dbReference type="ARBA" id="ARBA00023125"/>
    </source>
</evidence>
<dbReference type="InterPro" id="IPR036388">
    <property type="entry name" value="WH-like_DNA-bd_sf"/>
</dbReference>
<organism evidence="5 6">
    <name type="scientific">Paraburkholderia dinghuensis</name>
    <dbReference type="NCBI Taxonomy" id="2305225"/>
    <lineage>
        <taxon>Bacteria</taxon>
        <taxon>Pseudomonadati</taxon>
        <taxon>Pseudomonadota</taxon>
        <taxon>Betaproteobacteria</taxon>
        <taxon>Burkholderiales</taxon>
        <taxon>Burkholderiaceae</taxon>
        <taxon>Paraburkholderia</taxon>
    </lineage>
</organism>
<dbReference type="Pfam" id="PF17874">
    <property type="entry name" value="TPR_MalT"/>
    <property type="match status" value="1"/>
</dbReference>
<evidence type="ECO:0000256" key="3">
    <source>
        <dbReference type="ARBA" id="ARBA00023163"/>
    </source>
</evidence>
<feature type="domain" description="HTH luxR-type" evidence="4">
    <location>
        <begin position="834"/>
        <end position="899"/>
    </location>
</feature>
<dbReference type="Gene3D" id="1.25.40.10">
    <property type="entry name" value="Tetratricopeptide repeat domain"/>
    <property type="match status" value="1"/>
</dbReference>
<dbReference type="PANTHER" id="PTHR44688">
    <property type="entry name" value="DNA-BINDING TRANSCRIPTIONAL ACTIVATOR DEVR_DOSR"/>
    <property type="match status" value="1"/>
</dbReference>
<dbReference type="SUPFAM" id="SSF52540">
    <property type="entry name" value="P-loop containing nucleoside triphosphate hydrolases"/>
    <property type="match status" value="1"/>
</dbReference>
<dbReference type="InterPro" id="IPR016032">
    <property type="entry name" value="Sig_transdc_resp-reg_C-effctor"/>
</dbReference>
<protein>
    <submittedName>
        <fullName evidence="5">Helix-turn-helix transcriptional regulator</fullName>
    </submittedName>
</protein>
<evidence type="ECO:0000259" key="4">
    <source>
        <dbReference type="PROSITE" id="PS50043"/>
    </source>
</evidence>
<dbReference type="GO" id="GO:0003677">
    <property type="term" value="F:DNA binding"/>
    <property type="evidence" value="ECO:0007669"/>
    <property type="project" value="UniProtKB-KW"/>
</dbReference>
<dbReference type="Pfam" id="PF13191">
    <property type="entry name" value="AAA_16"/>
    <property type="match status" value="1"/>
</dbReference>
<gene>
    <name evidence="5" type="ORF">D1Y85_26400</name>
</gene>
<dbReference type="Proteomes" id="UP000272778">
    <property type="component" value="Unassembled WGS sequence"/>
</dbReference>
<dbReference type="OrthoDB" id="134985at2"/>
<keyword evidence="3" id="KW-0804">Transcription</keyword>
<dbReference type="InterPro" id="IPR041664">
    <property type="entry name" value="AAA_16"/>
</dbReference>
<keyword evidence="2" id="KW-0238">DNA-binding</keyword>
<dbReference type="CDD" id="cd06170">
    <property type="entry name" value="LuxR_C_like"/>
    <property type="match status" value="1"/>
</dbReference>
<dbReference type="InterPro" id="IPR000792">
    <property type="entry name" value="Tscrpt_reg_LuxR_C"/>
</dbReference>
<dbReference type="GO" id="GO:0006355">
    <property type="term" value="P:regulation of DNA-templated transcription"/>
    <property type="evidence" value="ECO:0007669"/>
    <property type="project" value="InterPro"/>
</dbReference>
<sequence length="902" mass="97575">MVIAQPLARLPASALAPKLYPPAYGSQRVTREALLDKIQCSGGARLVLVCAPAGFGKSTAMGQYRERLTEQGRATAWLTLDGQDNDQSRFLAGLQATLEQLCAHESTLLHPPLWSAGPASIGEWALELIGRYASLPAAFALFIDDLETVQDPGVLGLLNELIDHLPRHGQLVLGSRVRPGLPLARLRMRGQLVEIDAEHLRFSILETRRFFSDSPIAQSVELLHGLHDKSEGWVAALWLASLALDRPHAGAALIERFAGSNLALADYLAEDVLAGLDDDLHRFLLCTSVLKHLNPQICHALLPHDDAAAMLERLAAANLFVTPIAGEPGSYRYHALFASFLRDQLAREQPQSVHQLHRAAAGWYEAQQRPVPAIDHALEGGDLERALRLLDEHAMPLLMEGRLRLLARWFGELTNAALQDHPRLHAIGLWALCLTAGPVETMQRLESSDLGNCSDPVVRALVDALPPTLLSMQDRQEEAYACGCPLLAGLSGGASFAGSVLVNVVANAATVLGRHQEARRLLDAGRRALGGEPSTFSLMYAESVDGIIDLLEGRLRQATARFRLAISPASGAAPALSYAGGNAWAGLLYAATVYESGELDHAAQLLHVYLPLVCNAGLADHMILGHVMLARIAVSRRDPSHALQTLAELEALGHRRGLARVVAGARLERARMSLLQGDLIAFDTELSRADDATLWERVARECNLANDLETLALSRLRRGVLAGGTDTVPQIEHQIAVATATSSYRRVLLLRLLEAMALLRQGELATALSRFSLVLKMCTREGFVSLVVDEGPLAGELVQRFIAQESDARQRDPLVVDHARRLLRAFGPLPAVAGQAQAGNLTPQELRVLQGVAEGLSNDAMAGQFGVSPSTVRTHLRNISAKLGAQSRTQAVALARRKGWLE</sequence>
<reference evidence="5 6" key="1">
    <citation type="submission" date="2018-11" db="EMBL/GenBank/DDBJ databases">
        <title>Paraburkholderia sp. DHOA04, isolated from soil.</title>
        <authorList>
            <person name="Gao Z.-H."/>
            <person name="Qiu L.-H."/>
            <person name="Fu J.-C."/>
        </authorList>
    </citation>
    <scope>NUCLEOTIDE SEQUENCE [LARGE SCALE GENOMIC DNA]</scope>
    <source>
        <strain evidence="5 6">DHOA04</strain>
    </source>
</reference>
<dbReference type="RefSeq" id="WP_124154021.1">
    <property type="nucleotide sequence ID" value="NZ_RQIS01000037.1"/>
</dbReference>
<evidence type="ECO:0000256" key="1">
    <source>
        <dbReference type="ARBA" id="ARBA00023015"/>
    </source>
</evidence>
<dbReference type="Pfam" id="PF25873">
    <property type="entry name" value="WHD_MalT"/>
    <property type="match status" value="1"/>
</dbReference>
<dbReference type="InterPro" id="IPR041617">
    <property type="entry name" value="TPR_MalT"/>
</dbReference>
<dbReference type="InterPro" id="IPR011990">
    <property type="entry name" value="TPR-like_helical_dom_sf"/>
</dbReference>
<dbReference type="EMBL" id="RQIS01000037">
    <property type="protein sequence ID" value="RQG99550.1"/>
    <property type="molecule type" value="Genomic_DNA"/>
</dbReference>
<evidence type="ECO:0000313" key="6">
    <source>
        <dbReference type="Proteomes" id="UP000272778"/>
    </source>
</evidence>
<dbReference type="SMART" id="SM00421">
    <property type="entry name" value="HTH_LUXR"/>
    <property type="match status" value="1"/>
</dbReference>